<dbReference type="Proteomes" id="UP001162060">
    <property type="component" value="Unassembled WGS sequence"/>
</dbReference>
<feature type="compositionally biased region" description="Basic and acidic residues" evidence="2">
    <location>
        <begin position="215"/>
        <end position="227"/>
    </location>
</feature>
<evidence type="ECO:0000256" key="2">
    <source>
        <dbReference type="SAM" id="MobiDB-lite"/>
    </source>
</evidence>
<feature type="region of interest" description="Disordered" evidence="2">
    <location>
        <begin position="213"/>
        <end position="242"/>
    </location>
</feature>
<protein>
    <submittedName>
        <fullName evidence="3">Uncharacterized protein</fullName>
    </submittedName>
</protein>
<sequence length="367" mass="42175">MPPSKELDRVAHVTTEQDRIPLFDCRRIRPTYFSTETIRAEEEFFTDVLFKHRWWYNGNRGRDGKALVQGWNTFIHNIECIGREAWLGKLDAARIRFEKRTPVGVAWTARIVPLGRSTSLMIPTVRRASLMRRSKRLPLCNPCTRVRGGWFPTALVRMQQAGLVRLLDETQDINNHLGTRLPAVPRRCTATPADEVTRPDAIHVAVVLRYAPPESNDHRLSPPKDVVEAGAPDPSRRLDQLDDQELNRVTEQLQDDLNHERNRRYELCDIAKDNYYSLEHDHFKDRAAFAFAQLENERSTRYLRDELNAARRAIAQLREQVASLVDQTGSLKRDHAKVVSALDRGGVLRISKRTRTDSTGGDVQRNT</sequence>
<keyword evidence="1" id="KW-0175">Coiled coil</keyword>
<dbReference type="EMBL" id="CAKLBY020000320">
    <property type="protein sequence ID" value="CAK7945295.1"/>
    <property type="molecule type" value="Genomic_DNA"/>
</dbReference>
<feature type="coiled-coil region" evidence="1">
    <location>
        <begin position="300"/>
        <end position="327"/>
    </location>
</feature>
<comment type="caution">
    <text evidence="3">The sequence shown here is derived from an EMBL/GenBank/DDBJ whole genome shotgun (WGS) entry which is preliminary data.</text>
</comment>
<evidence type="ECO:0000313" key="3">
    <source>
        <dbReference type="EMBL" id="CAK7945295.1"/>
    </source>
</evidence>
<accession>A0AAV1VEQ7</accession>
<proteinExistence type="predicted"/>
<evidence type="ECO:0000313" key="4">
    <source>
        <dbReference type="Proteomes" id="UP001162060"/>
    </source>
</evidence>
<organism evidence="3 4">
    <name type="scientific">Peronospora matthiolae</name>
    <dbReference type="NCBI Taxonomy" id="2874970"/>
    <lineage>
        <taxon>Eukaryota</taxon>
        <taxon>Sar</taxon>
        <taxon>Stramenopiles</taxon>
        <taxon>Oomycota</taxon>
        <taxon>Peronosporomycetes</taxon>
        <taxon>Peronosporales</taxon>
        <taxon>Peronosporaceae</taxon>
        <taxon>Peronospora</taxon>
    </lineage>
</organism>
<name>A0AAV1VEQ7_9STRA</name>
<dbReference type="AlphaFoldDB" id="A0AAV1VEQ7"/>
<reference evidence="3" key="1">
    <citation type="submission" date="2024-01" db="EMBL/GenBank/DDBJ databases">
        <authorList>
            <person name="Webb A."/>
        </authorList>
    </citation>
    <scope>NUCLEOTIDE SEQUENCE</scope>
    <source>
        <strain evidence="3">Pm1</strain>
    </source>
</reference>
<evidence type="ECO:0000256" key="1">
    <source>
        <dbReference type="SAM" id="Coils"/>
    </source>
</evidence>
<gene>
    <name evidence="3" type="ORF">PM001_LOCUS30445</name>
</gene>